<dbReference type="EMBL" id="JAFEUM010000001">
    <property type="protein sequence ID" value="MBM7034858.1"/>
    <property type="molecule type" value="Genomic_DNA"/>
</dbReference>
<dbReference type="InterPro" id="IPR029055">
    <property type="entry name" value="Ntn_hydrolases_N"/>
</dbReference>
<evidence type="ECO:0000313" key="4">
    <source>
        <dbReference type="Proteomes" id="UP000809621"/>
    </source>
</evidence>
<dbReference type="CDD" id="cd04702">
    <property type="entry name" value="ASRGL1_like"/>
    <property type="match status" value="1"/>
</dbReference>
<dbReference type="Proteomes" id="UP000809621">
    <property type="component" value="Unassembled WGS sequence"/>
</dbReference>
<comment type="catalytic activity">
    <reaction evidence="2">
        <text>L-asparagine + H2O = L-aspartate + NH4(+)</text>
        <dbReference type="Rhea" id="RHEA:21016"/>
        <dbReference type="ChEBI" id="CHEBI:15377"/>
        <dbReference type="ChEBI" id="CHEBI:28938"/>
        <dbReference type="ChEBI" id="CHEBI:29991"/>
        <dbReference type="ChEBI" id="CHEBI:58048"/>
        <dbReference type="EC" id="3.5.1.1"/>
    </reaction>
</comment>
<dbReference type="SUPFAM" id="SSF56235">
    <property type="entry name" value="N-terminal nucleophile aminohydrolases (Ntn hydrolases)"/>
    <property type="match status" value="1"/>
</dbReference>
<dbReference type="PANTHER" id="PTHR10188">
    <property type="entry name" value="L-ASPARAGINASE"/>
    <property type="match status" value="1"/>
</dbReference>
<comment type="caution">
    <text evidence="3">The sequence shown here is derived from an EMBL/GenBank/DDBJ whole genome shotgun (WGS) entry which is preliminary data.</text>
</comment>
<name>A0ABS2HB80_9VIBR</name>
<proteinExistence type="predicted"/>
<accession>A0ABS2HB80</accession>
<dbReference type="Gene3D" id="3.60.20.30">
    <property type="entry name" value="(Glycosyl)asparaginase"/>
    <property type="match status" value="1"/>
</dbReference>
<sequence length="305" mass="32509">MKPKLIVHGGAWDIPDQFVDDHVAGVKTAIEQVFPLLEQGCSALDAVEKAVNILEADPTFDAGRGAFLNAQGNIELDAFIMDGKALDFGSVAGVANLLHPVSLARHVMRADDFRFLVADGALQFARECGMQEIDPKELLTERELSFYHQIKSDTSFKTVDAFSGDPQPSDTVGAVALDQYGNLACATSTGGTPRKHPGRVGDCPVIGSGGYADNLLGAASSTGYGESLMRVMLCRTACDNLTQHNAMNAAIGAIDYLHRRVEGYGGVIMISPQGEYGFAHNTPRMAYAFADEGGKTHAAIQITDN</sequence>
<dbReference type="PANTHER" id="PTHR10188:SF6">
    <property type="entry name" value="N(4)-(BETA-N-ACETYLGLUCOSAMINYL)-L-ASPARAGINASE"/>
    <property type="match status" value="1"/>
</dbReference>
<protein>
    <submittedName>
        <fullName evidence="3">Isoaspartyl peptidase/L-asparaginase</fullName>
    </submittedName>
</protein>
<comment type="catalytic activity">
    <reaction evidence="1">
        <text>Cleavage of a beta-linked Asp residue from the N-terminus of a polypeptide.</text>
        <dbReference type="EC" id="3.4.19.5"/>
    </reaction>
</comment>
<gene>
    <name evidence="3" type="ORF">JQC93_00455</name>
</gene>
<evidence type="ECO:0000256" key="1">
    <source>
        <dbReference type="ARBA" id="ARBA00000306"/>
    </source>
</evidence>
<dbReference type="InterPro" id="IPR000246">
    <property type="entry name" value="Peptidase_T2"/>
</dbReference>
<dbReference type="InterPro" id="IPR033844">
    <property type="entry name" value="ASRGL1_meta"/>
</dbReference>
<evidence type="ECO:0000313" key="3">
    <source>
        <dbReference type="EMBL" id="MBM7034858.1"/>
    </source>
</evidence>
<reference evidence="3 4" key="1">
    <citation type="submission" date="2021-02" db="EMBL/GenBank/DDBJ databases">
        <authorList>
            <person name="Park J.-S."/>
        </authorList>
    </citation>
    <scope>NUCLEOTIDE SEQUENCE [LARGE SCALE GENOMIC DNA]</scope>
    <source>
        <strain evidence="3 4">188UL20-2</strain>
    </source>
</reference>
<keyword evidence="4" id="KW-1185">Reference proteome</keyword>
<evidence type="ECO:0000256" key="2">
    <source>
        <dbReference type="ARBA" id="ARBA00049366"/>
    </source>
</evidence>
<dbReference type="RefSeq" id="WP_205156519.1">
    <property type="nucleotide sequence ID" value="NZ_JAFEUM010000001.1"/>
</dbReference>
<dbReference type="Pfam" id="PF01112">
    <property type="entry name" value="Asparaginase_2"/>
    <property type="match status" value="1"/>
</dbReference>
<organism evidence="3 4">
    <name type="scientific">Vibrio ulleungensis</name>
    <dbReference type="NCBI Taxonomy" id="2807619"/>
    <lineage>
        <taxon>Bacteria</taxon>
        <taxon>Pseudomonadati</taxon>
        <taxon>Pseudomonadota</taxon>
        <taxon>Gammaproteobacteria</taxon>
        <taxon>Vibrionales</taxon>
        <taxon>Vibrionaceae</taxon>
        <taxon>Vibrio</taxon>
    </lineage>
</organism>